<dbReference type="PANTHER" id="PTHR46268">
    <property type="entry name" value="STRESS RESPONSE PROTEIN NHAX"/>
    <property type="match status" value="1"/>
</dbReference>
<dbReference type="Pfam" id="PF00582">
    <property type="entry name" value="Usp"/>
    <property type="match status" value="2"/>
</dbReference>
<dbReference type="RefSeq" id="WP_189671069.1">
    <property type="nucleotide sequence ID" value="NZ_BNAS01000006.1"/>
</dbReference>
<dbReference type="PANTHER" id="PTHR46268:SF6">
    <property type="entry name" value="UNIVERSAL STRESS PROTEIN UP12"/>
    <property type="match status" value="1"/>
</dbReference>
<sequence>MNINWYKGIVVGVDGSDESLAALDWAAHAADLHEARLTVVATYTVPAETIRGYADSIMDAQQEAHRAVRAARTRLGSRRPGGRDVELIVLPGAAALVLSQRSKTCDLVVVGRRGLGALDRVLLGSTSSALAASSPGAVAVVPAGATTGDPRRIRVGVGRDEEPDVLGAAFAEADVRGCSLEVLHVADTNPFSSALPEMDPVATSWHQGTKEDLADRVARWSEKHPRVTCTMVIRRADPASALLHDLSPDDLLIVGGRRHQPAMGRVLRSVPDAVLRAAPCPVLVVHTHDLPAA</sequence>
<evidence type="ECO:0000313" key="3">
    <source>
        <dbReference type="EMBL" id="GHH78017.1"/>
    </source>
</evidence>
<feature type="domain" description="UspA" evidence="2">
    <location>
        <begin position="151"/>
        <end position="286"/>
    </location>
</feature>
<dbReference type="AlphaFoldDB" id="A0A919G4P8"/>
<reference evidence="3" key="1">
    <citation type="journal article" date="2014" name="Int. J. Syst. Evol. Microbiol.">
        <title>Complete genome sequence of Corynebacterium casei LMG S-19264T (=DSM 44701T), isolated from a smear-ripened cheese.</title>
        <authorList>
            <consortium name="US DOE Joint Genome Institute (JGI-PGF)"/>
            <person name="Walter F."/>
            <person name="Albersmeier A."/>
            <person name="Kalinowski J."/>
            <person name="Ruckert C."/>
        </authorList>
    </citation>
    <scope>NUCLEOTIDE SEQUENCE</scope>
    <source>
        <strain evidence="3">CGMCC 4.7398</strain>
    </source>
</reference>
<dbReference type="Gene3D" id="3.40.50.620">
    <property type="entry name" value="HUPs"/>
    <property type="match status" value="2"/>
</dbReference>
<proteinExistence type="inferred from homology"/>
<evidence type="ECO:0000259" key="2">
    <source>
        <dbReference type="Pfam" id="PF00582"/>
    </source>
</evidence>
<comment type="similarity">
    <text evidence="1">Belongs to the universal stress protein A family.</text>
</comment>
<dbReference type="InterPro" id="IPR006015">
    <property type="entry name" value="Universal_stress_UspA"/>
</dbReference>
<feature type="domain" description="UspA" evidence="2">
    <location>
        <begin position="6"/>
        <end position="142"/>
    </location>
</feature>
<keyword evidence="4" id="KW-1185">Reference proteome</keyword>
<name>A0A919G4P8_9MICO</name>
<gene>
    <name evidence="3" type="ORF">GCM10017772_40490</name>
</gene>
<dbReference type="PRINTS" id="PR01438">
    <property type="entry name" value="UNVRSLSTRESS"/>
</dbReference>
<reference evidence="3" key="2">
    <citation type="submission" date="2020-09" db="EMBL/GenBank/DDBJ databases">
        <authorList>
            <person name="Sun Q."/>
            <person name="Zhou Y."/>
        </authorList>
    </citation>
    <scope>NUCLEOTIDE SEQUENCE</scope>
    <source>
        <strain evidence="3">CGMCC 4.7398</strain>
    </source>
</reference>
<comment type="caution">
    <text evidence="3">The sequence shown here is derived from an EMBL/GenBank/DDBJ whole genome shotgun (WGS) entry which is preliminary data.</text>
</comment>
<evidence type="ECO:0000256" key="1">
    <source>
        <dbReference type="ARBA" id="ARBA00008791"/>
    </source>
</evidence>
<dbReference type="Proteomes" id="UP000627369">
    <property type="component" value="Unassembled WGS sequence"/>
</dbReference>
<evidence type="ECO:0000313" key="4">
    <source>
        <dbReference type="Proteomes" id="UP000627369"/>
    </source>
</evidence>
<dbReference type="EMBL" id="BNAS01000006">
    <property type="protein sequence ID" value="GHH78017.1"/>
    <property type="molecule type" value="Genomic_DNA"/>
</dbReference>
<dbReference type="SUPFAM" id="SSF52402">
    <property type="entry name" value="Adenine nucleotide alpha hydrolases-like"/>
    <property type="match status" value="2"/>
</dbReference>
<organism evidence="3 4">
    <name type="scientific">Promicromonospora soli</name>
    <dbReference type="NCBI Taxonomy" id="2035533"/>
    <lineage>
        <taxon>Bacteria</taxon>
        <taxon>Bacillati</taxon>
        <taxon>Actinomycetota</taxon>
        <taxon>Actinomycetes</taxon>
        <taxon>Micrococcales</taxon>
        <taxon>Promicromonosporaceae</taxon>
        <taxon>Promicromonospora</taxon>
    </lineage>
</organism>
<protein>
    <submittedName>
        <fullName evidence="3">Universal stress protein</fullName>
    </submittedName>
</protein>
<dbReference type="InterPro" id="IPR006016">
    <property type="entry name" value="UspA"/>
</dbReference>
<accession>A0A919G4P8</accession>
<dbReference type="InterPro" id="IPR014729">
    <property type="entry name" value="Rossmann-like_a/b/a_fold"/>
</dbReference>